<dbReference type="InterPro" id="IPR005786">
    <property type="entry name" value="B_amino_transII"/>
</dbReference>
<evidence type="ECO:0000256" key="6">
    <source>
        <dbReference type="ARBA" id="ARBA00022898"/>
    </source>
</evidence>
<evidence type="ECO:0000313" key="13">
    <source>
        <dbReference type="Proteomes" id="UP001148786"/>
    </source>
</evidence>
<dbReference type="PIRSF" id="PIRSF006468">
    <property type="entry name" value="BCAT1"/>
    <property type="match status" value="1"/>
</dbReference>
<keyword evidence="4 11" id="KW-0028">Amino-acid biosynthesis</keyword>
<dbReference type="PANTHER" id="PTHR11825">
    <property type="entry name" value="SUBGROUP IIII AMINOTRANSFERASE"/>
    <property type="match status" value="1"/>
</dbReference>
<dbReference type="PANTHER" id="PTHR11825:SF44">
    <property type="entry name" value="BRANCHED-CHAIN-AMINO-ACID AMINOTRANSFERASE"/>
    <property type="match status" value="1"/>
</dbReference>
<evidence type="ECO:0000256" key="4">
    <source>
        <dbReference type="ARBA" id="ARBA00022605"/>
    </source>
</evidence>
<evidence type="ECO:0000313" key="12">
    <source>
        <dbReference type="EMBL" id="KAJ3503635.1"/>
    </source>
</evidence>
<dbReference type="EMBL" id="JANKHO010001115">
    <property type="protein sequence ID" value="KAJ3503635.1"/>
    <property type="molecule type" value="Genomic_DNA"/>
</dbReference>
<evidence type="ECO:0000256" key="10">
    <source>
        <dbReference type="RuleBase" id="RU004516"/>
    </source>
</evidence>
<evidence type="ECO:0000256" key="5">
    <source>
        <dbReference type="ARBA" id="ARBA00022679"/>
    </source>
</evidence>
<dbReference type="PROSITE" id="PS00770">
    <property type="entry name" value="AA_TRANSFER_CLASS_4"/>
    <property type="match status" value="1"/>
</dbReference>
<dbReference type="Gene3D" id="3.30.470.10">
    <property type="match status" value="1"/>
</dbReference>
<proteinExistence type="inferred from homology"/>
<dbReference type="GO" id="GO:0005739">
    <property type="term" value="C:mitochondrion"/>
    <property type="evidence" value="ECO:0007669"/>
    <property type="project" value="TreeGrafter"/>
</dbReference>
<keyword evidence="7 11" id="KW-0100">Branched-chain amino acid biosynthesis</keyword>
<evidence type="ECO:0000256" key="11">
    <source>
        <dbReference type="RuleBase" id="RU004517"/>
    </source>
</evidence>
<comment type="catalytic activity">
    <reaction evidence="11">
        <text>L-isoleucine + 2-oxoglutarate = (S)-3-methyl-2-oxopentanoate + L-glutamate</text>
        <dbReference type="Rhea" id="RHEA:24801"/>
        <dbReference type="ChEBI" id="CHEBI:16810"/>
        <dbReference type="ChEBI" id="CHEBI:29985"/>
        <dbReference type="ChEBI" id="CHEBI:35146"/>
        <dbReference type="ChEBI" id="CHEBI:58045"/>
        <dbReference type="EC" id="2.6.1.42"/>
    </reaction>
</comment>
<dbReference type="InterPro" id="IPR043131">
    <property type="entry name" value="BCAT-like_N"/>
</dbReference>
<dbReference type="GO" id="GO:0009098">
    <property type="term" value="P:L-leucine biosynthetic process"/>
    <property type="evidence" value="ECO:0007669"/>
    <property type="project" value="TreeGrafter"/>
</dbReference>
<dbReference type="GO" id="GO:0009099">
    <property type="term" value="P:L-valine biosynthetic process"/>
    <property type="evidence" value="ECO:0007669"/>
    <property type="project" value="TreeGrafter"/>
</dbReference>
<reference evidence="12" key="1">
    <citation type="submission" date="2022-07" db="EMBL/GenBank/DDBJ databases">
        <title>Genome Sequence of Agrocybe chaxingu.</title>
        <authorList>
            <person name="Buettner E."/>
        </authorList>
    </citation>
    <scope>NUCLEOTIDE SEQUENCE</scope>
    <source>
        <strain evidence="12">MP-N11</strain>
    </source>
</reference>
<gene>
    <name evidence="12" type="ORF">NLJ89_g8343</name>
</gene>
<evidence type="ECO:0000256" key="8">
    <source>
        <dbReference type="PIRSR" id="PIRSR006468-1"/>
    </source>
</evidence>
<dbReference type="EC" id="2.6.1.42" evidence="11"/>
<dbReference type="Pfam" id="PF01063">
    <property type="entry name" value="Aminotran_4"/>
    <property type="match status" value="1"/>
</dbReference>
<dbReference type="InterPro" id="IPR043132">
    <property type="entry name" value="BCAT-like_C"/>
</dbReference>
<comment type="catalytic activity">
    <reaction evidence="11">
        <text>L-leucine + 2-oxoglutarate = 4-methyl-2-oxopentanoate + L-glutamate</text>
        <dbReference type="Rhea" id="RHEA:18321"/>
        <dbReference type="ChEBI" id="CHEBI:16810"/>
        <dbReference type="ChEBI" id="CHEBI:17865"/>
        <dbReference type="ChEBI" id="CHEBI:29985"/>
        <dbReference type="ChEBI" id="CHEBI:57427"/>
        <dbReference type="EC" id="2.6.1.42"/>
    </reaction>
</comment>
<feature type="modified residue" description="N6-(pyridoxal phosphate)lysine" evidence="8">
    <location>
        <position position="236"/>
    </location>
</feature>
<evidence type="ECO:0000256" key="9">
    <source>
        <dbReference type="RuleBase" id="RU004106"/>
    </source>
</evidence>
<dbReference type="InterPro" id="IPR018300">
    <property type="entry name" value="Aminotrans_IV_CS"/>
</dbReference>
<dbReference type="OrthoDB" id="1732691at2759"/>
<name>A0A9W8JVJ3_9AGAR</name>
<dbReference type="Proteomes" id="UP001148786">
    <property type="component" value="Unassembled WGS sequence"/>
</dbReference>
<comment type="similarity">
    <text evidence="2 9">Belongs to the class-IV pyridoxal-phosphate-dependent aminotransferase family.</text>
</comment>
<dbReference type="Gene3D" id="3.20.10.10">
    <property type="entry name" value="D-amino Acid Aminotransferase, subunit A, domain 2"/>
    <property type="match status" value="1"/>
</dbReference>
<dbReference type="InterPro" id="IPR036038">
    <property type="entry name" value="Aminotransferase-like"/>
</dbReference>
<dbReference type="CDD" id="cd01557">
    <property type="entry name" value="BCAT_beta_family"/>
    <property type="match status" value="1"/>
</dbReference>
<dbReference type="SUPFAM" id="SSF56752">
    <property type="entry name" value="D-aminoacid aminotransferase-like PLP-dependent enzymes"/>
    <property type="match status" value="1"/>
</dbReference>
<dbReference type="InterPro" id="IPR001544">
    <property type="entry name" value="Aminotrans_IV"/>
</dbReference>
<keyword evidence="13" id="KW-1185">Reference proteome</keyword>
<evidence type="ECO:0000256" key="7">
    <source>
        <dbReference type="ARBA" id="ARBA00023304"/>
    </source>
</evidence>
<evidence type="ECO:0000256" key="2">
    <source>
        <dbReference type="ARBA" id="ARBA00009320"/>
    </source>
</evidence>
<evidence type="ECO:0000256" key="1">
    <source>
        <dbReference type="ARBA" id="ARBA00001933"/>
    </source>
</evidence>
<organism evidence="12 13">
    <name type="scientific">Agrocybe chaxingu</name>
    <dbReference type="NCBI Taxonomy" id="84603"/>
    <lineage>
        <taxon>Eukaryota</taxon>
        <taxon>Fungi</taxon>
        <taxon>Dikarya</taxon>
        <taxon>Basidiomycota</taxon>
        <taxon>Agaricomycotina</taxon>
        <taxon>Agaricomycetes</taxon>
        <taxon>Agaricomycetidae</taxon>
        <taxon>Agaricales</taxon>
        <taxon>Agaricineae</taxon>
        <taxon>Strophariaceae</taxon>
        <taxon>Agrocybe</taxon>
    </lineage>
</organism>
<comment type="cofactor">
    <cofactor evidence="1 10">
        <name>pyridoxal 5'-phosphate</name>
        <dbReference type="ChEBI" id="CHEBI:597326"/>
    </cofactor>
</comment>
<sequence>MTYSSPPKEHLAGIDVRTSHSELTEPVIMPGARNTTAFPIEVNFIPEPEAEAYLFDHFTFQTDHMLYIPWTLEEGWGAPEIKPYGPLELEPPSSVIQYGQSCFEGMKAYRDATGRIALFRPDMNMKRMNSSVQRIALPPLMNTPQTFDGAALIELIKELIRIDKRWVPSEKGRSLYIRPMMLGNERGFGLPPPTEALLLVVLSAVGPFYAHGLKYVSLYGTTEYIRAAPGGTGAYKIGGNYAPTILPSMQVAKEGYSQNLWLHGPDHHLTEVGTMNVFVVFQREGMLDYELATPPLNGLILAGVTRDTLLTLARNHASGSNIIEDLPPKLIVSERLITMMEVKEAAEAGTLVEVFGAGTAVTVCPVEKIGYLNEDVHIPTGPDGMGPISRYLWAELVKRQTAVVPSDWNIFID</sequence>
<comment type="catalytic activity">
    <reaction evidence="11">
        <text>L-valine + 2-oxoglutarate = 3-methyl-2-oxobutanoate + L-glutamate</text>
        <dbReference type="Rhea" id="RHEA:24813"/>
        <dbReference type="ChEBI" id="CHEBI:11851"/>
        <dbReference type="ChEBI" id="CHEBI:16810"/>
        <dbReference type="ChEBI" id="CHEBI:29985"/>
        <dbReference type="ChEBI" id="CHEBI:57762"/>
        <dbReference type="EC" id="2.6.1.42"/>
    </reaction>
</comment>
<keyword evidence="5 11" id="KW-0808">Transferase</keyword>
<keyword evidence="6 10" id="KW-0663">Pyridoxal phosphate</keyword>
<accession>A0A9W8JVJ3</accession>
<dbReference type="InterPro" id="IPR033939">
    <property type="entry name" value="BCAT_family"/>
</dbReference>
<comment type="caution">
    <text evidence="12">The sequence shown here is derived from an EMBL/GenBank/DDBJ whole genome shotgun (WGS) entry which is preliminary data.</text>
</comment>
<keyword evidence="3 11" id="KW-0032">Aminotransferase</keyword>
<dbReference type="AlphaFoldDB" id="A0A9W8JVJ3"/>
<protein>
    <recommendedName>
        <fullName evidence="11">Branched-chain-amino-acid aminotransferase</fullName>
        <ecNumber evidence="11">2.6.1.42</ecNumber>
    </recommendedName>
</protein>
<dbReference type="GO" id="GO:0004084">
    <property type="term" value="F:branched-chain-amino-acid transaminase activity"/>
    <property type="evidence" value="ECO:0007669"/>
    <property type="project" value="UniProtKB-EC"/>
</dbReference>
<evidence type="ECO:0000256" key="3">
    <source>
        <dbReference type="ARBA" id="ARBA00022576"/>
    </source>
</evidence>
<dbReference type="NCBIfam" id="TIGR01123">
    <property type="entry name" value="ilvE_II"/>
    <property type="match status" value="1"/>
</dbReference>